<dbReference type="eggNOG" id="ENOG502RWJW">
    <property type="taxonomic scope" value="Eukaryota"/>
</dbReference>
<reference evidence="3 4" key="1">
    <citation type="journal article" date="2007" name="Nature">
        <title>Evolution of genes and genomes on the Drosophila phylogeny.</title>
        <authorList>
            <consortium name="Drosophila 12 Genomes Consortium"/>
            <person name="Clark A.G."/>
            <person name="Eisen M.B."/>
            <person name="Smith D.R."/>
            <person name="Bergman C.M."/>
            <person name="Oliver B."/>
            <person name="Markow T.A."/>
            <person name="Kaufman T.C."/>
            <person name="Kellis M."/>
            <person name="Gelbart W."/>
            <person name="Iyer V.N."/>
            <person name="Pollard D.A."/>
            <person name="Sackton T.B."/>
            <person name="Larracuente A.M."/>
            <person name="Singh N.D."/>
            <person name="Abad J.P."/>
            <person name="Abt D.N."/>
            <person name="Adryan B."/>
            <person name="Aguade M."/>
            <person name="Akashi H."/>
            <person name="Anderson W.W."/>
            <person name="Aquadro C.F."/>
            <person name="Ardell D.H."/>
            <person name="Arguello R."/>
            <person name="Artieri C.G."/>
            <person name="Barbash D.A."/>
            <person name="Barker D."/>
            <person name="Barsanti P."/>
            <person name="Batterham P."/>
            <person name="Batzoglou S."/>
            <person name="Begun D."/>
            <person name="Bhutkar A."/>
            <person name="Blanco E."/>
            <person name="Bosak S.A."/>
            <person name="Bradley R.K."/>
            <person name="Brand A.D."/>
            <person name="Brent M.R."/>
            <person name="Brooks A.N."/>
            <person name="Brown R.H."/>
            <person name="Butlin R.K."/>
            <person name="Caggese C."/>
            <person name="Calvi B.R."/>
            <person name="Bernardo de Carvalho A."/>
            <person name="Caspi A."/>
            <person name="Castrezana S."/>
            <person name="Celniker S.E."/>
            <person name="Chang J.L."/>
            <person name="Chapple C."/>
            <person name="Chatterji S."/>
            <person name="Chinwalla A."/>
            <person name="Civetta A."/>
            <person name="Clifton S.W."/>
            <person name="Comeron J.M."/>
            <person name="Costello J.C."/>
            <person name="Coyne J.A."/>
            <person name="Daub J."/>
            <person name="David R.G."/>
            <person name="Delcher A.L."/>
            <person name="Delehaunty K."/>
            <person name="Do C.B."/>
            <person name="Ebling H."/>
            <person name="Edwards K."/>
            <person name="Eickbush T."/>
            <person name="Evans J.D."/>
            <person name="Filipski A."/>
            <person name="Findeiss S."/>
            <person name="Freyhult E."/>
            <person name="Fulton L."/>
            <person name="Fulton R."/>
            <person name="Garcia A.C."/>
            <person name="Gardiner A."/>
            <person name="Garfield D.A."/>
            <person name="Garvin B.E."/>
            <person name="Gibson G."/>
            <person name="Gilbert D."/>
            <person name="Gnerre S."/>
            <person name="Godfrey J."/>
            <person name="Good R."/>
            <person name="Gotea V."/>
            <person name="Gravely B."/>
            <person name="Greenberg A.J."/>
            <person name="Griffiths-Jones S."/>
            <person name="Gross S."/>
            <person name="Guigo R."/>
            <person name="Gustafson E.A."/>
            <person name="Haerty W."/>
            <person name="Hahn M.W."/>
            <person name="Halligan D.L."/>
            <person name="Halpern A.L."/>
            <person name="Halter G.M."/>
            <person name="Han M.V."/>
            <person name="Heger A."/>
            <person name="Hillier L."/>
            <person name="Hinrichs A.S."/>
            <person name="Holmes I."/>
            <person name="Hoskins R.A."/>
            <person name="Hubisz M.J."/>
            <person name="Hultmark D."/>
            <person name="Huntley M.A."/>
            <person name="Jaffe D.B."/>
            <person name="Jagadeeshan S."/>
            <person name="Jeck W.R."/>
            <person name="Johnson J."/>
            <person name="Jones C.D."/>
            <person name="Jordan W.C."/>
            <person name="Karpen G.H."/>
            <person name="Kataoka E."/>
            <person name="Keightley P.D."/>
            <person name="Kheradpour P."/>
            <person name="Kirkness E.F."/>
            <person name="Koerich L.B."/>
            <person name="Kristiansen K."/>
            <person name="Kudrna D."/>
            <person name="Kulathinal R.J."/>
            <person name="Kumar S."/>
            <person name="Kwok R."/>
            <person name="Lander E."/>
            <person name="Langley C.H."/>
            <person name="Lapoint R."/>
            <person name="Lazzaro B.P."/>
            <person name="Lee S.J."/>
            <person name="Levesque L."/>
            <person name="Li R."/>
            <person name="Lin C.F."/>
            <person name="Lin M.F."/>
            <person name="Lindblad-Toh K."/>
            <person name="Llopart A."/>
            <person name="Long M."/>
            <person name="Low L."/>
            <person name="Lozovsky E."/>
            <person name="Lu J."/>
            <person name="Luo M."/>
            <person name="Machado C.A."/>
            <person name="Makalowski W."/>
            <person name="Marzo M."/>
            <person name="Matsuda M."/>
            <person name="Matzkin L."/>
            <person name="McAllister B."/>
            <person name="McBride C.S."/>
            <person name="McKernan B."/>
            <person name="McKernan K."/>
            <person name="Mendez-Lago M."/>
            <person name="Minx P."/>
            <person name="Mollenhauer M.U."/>
            <person name="Montooth K."/>
            <person name="Mount S.M."/>
            <person name="Mu X."/>
            <person name="Myers E."/>
            <person name="Negre B."/>
            <person name="Newfeld S."/>
            <person name="Nielsen R."/>
            <person name="Noor M.A."/>
            <person name="O'Grady P."/>
            <person name="Pachter L."/>
            <person name="Papaceit M."/>
            <person name="Parisi M.J."/>
            <person name="Parisi M."/>
            <person name="Parts L."/>
            <person name="Pedersen J.S."/>
            <person name="Pesole G."/>
            <person name="Phillippy A.M."/>
            <person name="Ponting C.P."/>
            <person name="Pop M."/>
            <person name="Porcelli D."/>
            <person name="Powell J.R."/>
            <person name="Prohaska S."/>
            <person name="Pruitt K."/>
            <person name="Puig M."/>
            <person name="Quesneville H."/>
            <person name="Ram K.R."/>
            <person name="Rand D."/>
            <person name="Rasmussen M.D."/>
            <person name="Reed L.K."/>
            <person name="Reenan R."/>
            <person name="Reily A."/>
            <person name="Remington K.A."/>
            <person name="Rieger T.T."/>
            <person name="Ritchie M.G."/>
            <person name="Robin C."/>
            <person name="Rogers Y.H."/>
            <person name="Rohde C."/>
            <person name="Rozas J."/>
            <person name="Rubenfield M.J."/>
            <person name="Ruiz A."/>
            <person name="Russo S."/>
            <person name="Salzberg S.L."/>
            <person name="Sanchez-Gracia A."/>
            <person name="Saranga D.J."/>
            <person name="Sato H."/>
            <person name="Schaeffer S.W."/>
            <person name="Schatz M.C."/>
            <person name="Schlenke T."/>
            <person name="Schwartz R."/>
            <person name="Segarra C."/>
            <person name="Singh R.S."/>
            <person name="Sirot L."/>
            <person name="Sirota M."/>
            <person name="Sisneros N.B."/>
            <person name="Smith C.D."/>
            <person name="Smith T.F."/>
            <person name="Spieth J."/>
            <person name="Stage D.E."/>
            <person name="Stark A."/>
            <person name="Stephan W."/>
            <person name="Strausberg R.L."/>
            <person name="Strempel S."/>
            <person name="Sturgill D."/>
            <person name="Sutton G."/>
            <person name="Sutton G.G."/>
            <person name="Tao W."/>
            <person name="Teichmann S."/>
            <person name="Tobari Y.N."/>
            <person name="Tomimura Y."/>
            <person name="Tsolas J.M."/>
            <person name="Valente V.L."/>
            <person name="Venter E."/>
            <person name="Venter J.C."/>
            <person name="Vicario S."/>
            <person name="Vieira F.G."/>
            <person name="Vilella A.J."/>
            <person name="Villasante A."/>
            <person name="Walenz B."/>
            <person name="Wang J."/>
            <person name="Wasserman M."/>
            <person name="Watts T."/>
            <person name="Wilson D."/>
            <person name="Wilson R.K."/>
            <person name="Wing R.A."/>
            <person name="Wolfner M.F."/>
            <person name="Wong A."/>
            <person name="Wong G.K."/>
            <person name="Wu C.I."/>
            <person name="Wu G."/>
            <person name="Yamamoto D."/>
            <person name="Yang H.P."/>
            <person name="Yang S.P."/>
            <person name="Yorke J.A."/>
            <person name="Yoshida K."/>
            <person name="Zdobnov E."/>
            <person name="Zhang P."/>
            <person name="Zhang Y."/>
            <person name="Zimin A.V."/>
            <person name="Baldwin J."/>
            <person name="Abdouelleil A."/>
            <person name="Abdulkadir J."/>
            <person name="Abebe A."/>
            <person name="Abera B."/>
            <person name="Abreu J."/>
            <person name="Acer S.C."/>
            <person name="Aftuck L."/>
            <person name="Alexander A."/>
            <person name="An P."/>
            <person name="Anderson E."/>
            <person name="Anderson S."/>
            <person name="Arachi H."/>
            <person name="Azer M."/>
            <person name="Bachantsang P."/>
            <person name="Barry A."/>
            <person name="Bayul T."/>
            <person name="Berlin A."/>
            <person name="Bessette D."/>
            <person name="Bloom T."/>
            <person name="Blye J."/>
            <person name="Boguslavskiy L."/>
            <person name="Bonnet C."/>
            <person name="Boukhgalter B."/>
            <person name="Bourzgui I."/>
            <person name="Brown A."/>
            <person name="Cahill P."/>
            <person name="Channer S."/>
            <person name="Cheshatsang Y."/>
            <person name="Chuda L."/>
            <person name="Citroen M."/>
            <person name="Collymore A."/>
            <person name="Cooke P."/>
            <person name="Costello M."/>
            <person name="D'Aco K."/>
            <person name="Daza R."/>
            <person name="De Haan G."/>
            <person name="DeGray S."/>
            <person name="DeMaso C."/>
            <person name="Dhargay N."/>
            <person name="Dooley K."/>
            <person name="Dooley E."/>
            <person name="Doricent M."/>
            <person name="Dorje P."/>
            <person name="Dorjee K."/>
            <person name="Dupes A."/>
            <person name="Elong R."/>
            <person name="Falk J."/>
            <person name="Farina A."/>
            <person name="Faro S."/>
            <person name="Ferguson D."/>
            <person name="Fisher S."/>
            <person name="Foley C.D."/>
            <person name="Franke A."/>
            <person name="Friedrich D."/>
            <person name="Gadbois L."/>
            <person name="Gearin G."/>
            <person name="Gearin C.R."/>
            <person name="Giannoukos G."/>
            <person name="Goode T."/>
            <person name="Graham J."/>
            <person name="Grandbois E."/>
            <person name="Grewal S."/>
            <person name="Gyaltsen K."/>
            <person name="Hafez N."/>
            <person name="Hagos B."/>
            <person name="Hall J."/>
            <person name="Henson C."/>
            <person name="Hollinger A."/>
            <person name="Honan T."/>
            <person name="Huard M.D."/>
            <person name="Hughes L."/>
            <person name="Hurhula B."/>
            <person name="Husby M.E."/>
            <person name="Kamat A."/>
            <person name="Kanga B."/>
            <person name="Kashin S."/>
            <person name="Khazanovich D."/>
            <person name="Kisner P."/>
            <person name="Lance K."/>
            <person name="Lara M."/>
            <person name="Lee W."/>
            <person name="Lennon N."/>
            <person name="Letendre F."/>
            <person name="LeVine R."/>
            <person name="Lipovsky A."/>
            <person name="Liu X."/>
            <person name="Liu J."/>
            <person name="Liu S."/>
            <person name="Lokyitsang T."/>
            <person name="Lokyitsang Y."/>
            <person name="Lubonja R."/>
            <person name="Lui A."/>
            <person name="MacDonald P."/>
            <person name="Magnisalis V."/>
            <person name="Maru K."/>
            <person name="Matthews C."/>
            <person name="McCusker W."/>
            <person name="McDonough S."/>
            <person name="Mehta T."/>
            <person name="Meldrim J."/>
            <person name="Meneus L."/>
            <person name="Mihai O."/>
            <person name="Mihalev A."/>
            <person name="Mihova T."/>
            <person name="Mittelman R."/>
            <person name="Mlenga V."/>
            <person name="Montmayeur A."/>
            <person name="Mulrain L."/>
            <person name="Navidi A."/>
            <person name="Naylor J."/>
            <person name="Negash T."/>
            <person name="Nguyen T."/>
            <person name="Nguyen N."/>
            <person name="Nicol R."/>
            <person name="Norbu C."/>
            <person name="Norbu N."/>
            <person name="Novod N."/>
            <person name="O'Neill B."/>
            <person name="Osman S."/>
            <person name="Markiewicz E."/>
            <person name="Oyono O.L."/>
            <person name="Patti C."/>
            <person name="Phunkhang P."/>
            <person name="Pierre F."/>
            <person name="Priest M."/>
            <person name="Raghuraman S."/>
            <person name="Rege F."/>
            <person name="Reyes R."/>
            <person name="Rise C."/>
            <person name="Rogov P."/>
            <person name="Ross K."/>
            <person name="Ryan E."/>
            <person name="Settipalli S."/>
            <person name="Shea T."/>
            <person name="Sherpa N."/>
            <person name="Shi L."/>
            <person name="Shih D."/>
            <person name="Sparrow T."/>
            <person name="Spaulding J."/>
            <person name="Stalker J."/>
            <person name="Stange-Thomann N."/>
            <person name="Stavropoulos S."/>
            <person name="Stone C."/>
            <person name="Strader C."/>
            <person name="Tesfaye S."/>
            <person name="Thomson T."/>
            <person name="Thoulutsang Y."/>
            <person name="Thoulutsang D."/>
            <person name="Topham K."/>
            <person name="Topping I."/>
            <person name="Tsamla T."/>
            <person name="Vassiliev H."/>
            <person name="Vo A."/>
            <person name="Wangchuk T."/>
            <person name="Wangdi T."/>
            <person name="Weiand M."/>
            <person name="Wilkinson J."/>
            <person name="Wilson A."/>
            <person name="Yadav S."/>
            <person name="Young G."/>
            <person name="Yu Q."/>
            <person name="Zembek L."/>
            <person name="Zhong D."/>
            <person name="Zimmer A."/>
            <person name="Zwirko Z."/>
            <person name="Jaffe D.B."/>
            <person name="Alvarez P."/>
            <person name="Brockman W."/>
            <person name="Butler J."/>
            <person name="Chin C."/>
            <person name="Gnerre S."/>
            <person name="Grabherr M."/>
            <person name="Kleber M."/>
            <person name="Mauceli E."/>
            <person name="MacCallum I."/>
        </authorList>
    </citation>
    <scope>NUCLEOTIDE SEQUENCE [LARGE SCALE GENOMIC DNA]</scope>
    <source>
        <strain evidence="4">Tucson 15287-2541.00</strain>
    </source>
</reference>
<dbReference type="InParanoid" id="B4JMQ6"/>
<feature type="compositionally biased region" description="Low complexity" evidence="1">
    <location>
        <begin position="32"/>
        <end position="47"/>
    </location>
</feature>
<feature type="region of interest" description="Disordered" evidence="1">
    <location>
        <begin position="66"/>
        <end position="86"/>
    </location>
</feature>
<evidence type="ECO:0000256" key="1">
    <source>
        <dbReference type="SAM" id="MobiDB-lite"/>
    </source>
</evidence>
<dbReference type="InterPro" id="IPR031957">
    <property type="entry name" value="DUF4777"/>
</dbReference>
<evidence type="ECO:0000313" key="4">
    <source>
        <dbReference type="Proteomes" id="UP000001070"/>
    </source>
</evidence>
<dbReference type="Proteomes" id="UP000001070">
    <property type="component" value="Unassembled WGS sequence"/>
</dbReference>
<protein>
    <submittedName>
        <fullName evidence="3">GH24672</fullName>
    </submittedName>
</protein>
<proteinExistence type="predicted"/>
<accession>B4JMQ6</accession>
<sequence length="189" mass="22687">MSYRAQNNGYQLESPVIDYNMRSPWYAGRSRQQQQQQHPQNMNMLQQRRASDHTDLSWRRSHHLNVNAPSFTPASARQSQPELQTYGPCQRRSEFFETTMKLMRELNCSVSYMEIIRLLSKRLGRLPIELKRHIPHILQEAVLNGFLRKDGSYYTLLSDKEQKVIMKRNQERVKREKEHEKQPLSWRMR</sequence>
<feature type="region of interest" description="Disordered" evidence="1">
    <location>
        <begin position="27"/>
        <end position="54"/>
    </location>
</feature>
<keyword evidence="4" id="KW-1185">Reference proteome</keyword>
<gene>
    <name evidence="3" type="primary">Dgri\GH24672</name>
    <name evidence="3" type="ORF">Dgri_GH24672</name>
</gene>
<dbReference type="EMBL" id="CH916371">
    <property type="protein sequence ID" value="EDV91999.1"/>
    <property type="molecule type" value="Genomic_DNA"/>
</dbReference>
<evidence type="ECO:0000259" key="2">
    <source>
        <dbReference type="Pfam" id="PF16007"/>
    </source>
</evidence>
<dbReference type="AlphaFoldDB" id="B4JMQ6"/>
<dbReference type="Pfam" id="PF16007">
    <property type="entry name" value="DUF4777"/>
    <property type="match status" value="1"/>
</dbReference>
<dbReference type="HOGENOM" id="CLU_1435816_0_0_1"/>
<dbReference type="PhylomeDB" id="B4JMQ6"/>
<organism evidence="4">
    <name type="scientific">Drosophila grimshawi</name>
    <name type="common">Hawaiian fruit fly</name>
    <name type="synonym">Idiomyia grimshawi</name>
    <dbReference type="NCBI Taxonomy" id="7222"/>
    <lineage>
        <taxon>Eukaryota</taxon>
        <taxon>Metazoa</taxon>
        <taxon>Ecdysozoa</taxon>
        <taxon>Arthropoda</taxon>
        <taxon>Hexapoda</taxon>
        <taxon>Insecta</taxon>
        <taxon>Pterygota</taxon>
        <taxon>Neoptera</taxon>
        <taxon>Endopterygota</taxon>
        <taxon>Diptera</taxon>
        <taxon>Brachycera</taxon>
        <taxon>Muscomorpha</taxon>
        <taxon>Ephydroidea</taxon>
        <taxon>Drosophilidae</taxon>
        <taxon>Drosophila</taxon>
        <taxon>Hawaiian Drosophila</taxon>
    </lineage>
</organism>
<evidence type="ECO:0000313" key="3">
    <source>
        <dbReference type="EMBL" id="EDV91999.1"/>
    </source>
</evidence>
<name>B4JMQ6_DROGR</name>
<feature type="compositionally biased region" description="Polar residues" evidence="1">
    <location>
        <begin position="67"/>
        <end position="83"/>
    </location>
</feature>
<feature type="domain" description="DUF4777" evidence="2">
    <location>
        <begin position="100"/>
        <end position="156"/>
    </location>
</feature>